<accession>A0ABD2ZV15</accession>
<evidence type="ECO:0000256" key="1">
    <source>
        <dbReference type="SAM" id="Phobius"/>
    </source>
</evidence>
<evidence type="ECO:0000313" key="3">
    <source>
        <dbReference type="Proteomes" id="UP001630127"/>
    </source>
</evidence>
<gene>
    <name evidence="2" type="ORF">ACH5RR_015445</name>
</gene>
<organism evidence="2 3">
    <name type="scientific">Cinchona calisaya</name>
    <dbReference type="NCBI Taxonomy" id="153742"/>
    <lineage>
        <taxon>Eukaryota</taxon>
        <taxon>Viridiplantae</taxon>
        <taxon>Streptophyta</taxon>
        <taxon>Embryophyta</taxon>
        <taxon>Tracheophyta</taxon>
        <taxon>Spermatophyta</taxon>
        <taxon>Magnoliopsida</taxon>
        <taxon>eudicotyledons</taxon>
        <taxon>Gunneridae</taxon>
        <taxon>Pentapetalae</taxon>
        <taxon>asterids</taxon>
        <taxon>lamiids</taxon>
        <taxon>Gentianales</taxon>
        <taxon>Rubiaceae</taxon>
        <taxon>Cinchonoideae</taxon>
        <taxon>Cinchoneae</taxon>
        <taxon>Cinchona</taxon>
    </lineage>
</organism>
<protein>
    <submittedName>
        <fullName evidence="2">Uncharacterized protein</fullName>
    </submittedName>
</protein>
<dbReference type="Proteomes" id="UP001630127">
    <property type="component" value="Unassembled WGS sequence"/>
</dbReference>
<keyword evidence="3" id="KW-1185">Reference proteome</keyword>
<keyword evidence="1" id="KW-1133">Transmembrane helix</keyword>
<proteinExistence type="predicted"/>
<reference evidence="2 3" key="1">
    <citation type="submission" date="2024-11" db="EMBL/GenBank/DDBJ databases">
        <title>A near-complete genome assembly of Cinchona calisaya.</title>
        <authorList>
            <person name="Lian D.C."/>
            <person name="Zhao X.W."/>
            <person name="Wei L."/>
        </authorList>
    </citation>
    <scope>NUCLEOTIDE SEQUENCE [LARGE SCALE GENOMIC DNA]</scope>
    <source>
        <tissue evidence="2">Nenye</tissue>
    </source>
</reference>
<dbReference type="EMBL" id="JBJUIK010000007">
    <property type="protein sequence ID" value="KAL3522611.1"/>
    <property type="molecule type" value="Genomic_DNA"/>
</dbReference>
<dbReference type="AlphaFoldDB" id="A0ABD2ZV15"/>
<evidence type="ECO:0000313" key="2">
    <source>
        <dbReference type="EMBL" id="KAL3522611.1"/>
    </source>
</evidence>
<name>A0ABD2ZV15_9GENT</name>
<comment type="caution">
    <text evidence="2">The sequence shown here is derived from an EMBL/GenBank/DDBJ whole genome shotgun (WGS) entry which is preliminary data.</text>
</comment>
<feature type="non-terminal residue" evidence="2">
    <location>
        <position position="76"/>
    </location>
</feature>
<sequence length="76" mass="8823">MKMKTNLPSSEINGLGDGYGGISALERFFFLVYDCEYGLAVTLLPLWLNFLPFWTFFLASGGNWNFFRRRRSSDNR</sequence>
<keyword evidence="1" id="KW-0812">Transmembrane</keyword>
<feature type="transmembrane region" description="Helical" evidence="1">
    <location>
        <begin position="46"/>
        <end position="67"/>
    </location>
</feature>
<keyword evidence="1" id="KW-0472">Membrane</keyword>